<gene>
    <name evidence="2" type="ORF">HB912_00310</name>
</gene>
<accession>A0A841ZLM7</accession>
<sequence length="196" mass="22061">MVGCERGNKEIAGCRVSLYPMSDQFITLLSKSIKTNRLDAVWSDTDLFSTLYRGKQESVVDAAAGLFVRTYRPEVHSVCELTFSKGCPGDVAQDYVFNNENPTPNSRFISQYGNFTVQCKYSFYAFGITNYMNEIAEVVTLAKKRNLYEGSTHYVTILEGTAAELFAYFEEVLAYADEHIEHYVLEATLSVNSPSK</sequence>
<evidence type="ECO:0000313" key="3">
    <source>
        <dbReference type="Proteomes" id="UP000559885"/>
    </source>
</evidence>
<reference evidence="2 3" key="1">
    <citation type="submission" date="2020-03" db="EMBL/GenBank/DDBJ databases">
        <title>Soil Listeria distribution.</title>
        <authorList>
            <person name="Liao J."/>
            <person name="Wiedmann M."/>
        </authorList>
    </citation>
    <scope>NUCLEOTIDE SEQUENCE [LARGE SCALE GENOMIC DNA]</scope>
    <source>
        <strain evidence="2 3">FSL L7-1507</strain>
    </source>
</reference>
<dbReference type="AlphaFoldDB" id="A0A841ZLM7"/>
<dbReference type="EMBL" id="JAARRM010000001">
    <property type="protein sequence ID" value="MBC1520085.1"/>
    <property type="molecule type" value="Genomic_DNA"/>
</dbReference>
<proteinExistence type="predicted"/>
<evidence type="ECO:0000259" key="1">
    <source>
        <dbReference type="Pfam" id="PF07615"/>
    </source>
</evidence>
<comment type="caution">
    <text evidence="2">The sequence shown here is derived from an EMBL/GenBank/DDBJ whole genome shotgun (WGS) entry which is preliminary data.</text>
</comment>
<dbReference type="InterPro" id="IPR011522">
    <property type="entry name" value="Thiamin/HMP-bd_put_YkoF"/>
</dbReference>
<name>A0A841ZLM7_9LIST</name>
<feature type="domain" description="Thiamin/hydroxymethyl pyrimidine-binding YkoF putative" evidence="1">
    <location>
        <begin position="117"/>
        <end position="196"/>
    </location>
</feature>
<protein>
    <recommendedName>
        <fullName evidence="1">Thiamin/hydroxymethyl pyrimidine-binding YkoF putative domain-containing protein</fullName>
    </recommendedName>
</protein>
<organism evidence="2 3">
    <name type="scientific">Listeria aquatica</name>
    <dbReference type="NCBI Taxonomy" id="1494960"/>
    <lineage>
        <taxon>Bacteria</taxon>
        <taxon>Bacillati</taxon>
        <taxon>Bacillota</taxon>
        <taxon>Bacilli</taxon>
        <taxon>Bacillales</taxon>
        <taxon>Listeriaceae</taxon>
        <taxon>Listeria</taxon>
    </lineage>
</organism>
<dbReference type="Gene3D" id="3.30.70.930">
    <property type="match status" value="2"/>
</dbReference>
<evidence type="ECO:0000313" key="2">
    <source>
        <dbReference type="EMBL" id="MBC1520085.1"/>
    </source>
</evidence>
<dbReference type="Pfam" id="PF07615">
    <property type="entry name" value="Ykof"/>
    <property type="match status" value="2"/>
</dbReference>
<dbReference type="SUPFAM" id="SSF89957">
    <property type="entry name" value="MTH1187/YkoF-like"/>
    <property type="match status" value="1"/>
</dbReference>
<dbReference type="InterPro" id="IPR029756">
    <property type="entry name" value="MTH1187/YkoF-like"/>
</dbReference>
<feature type="domain" description="Thiamin/hydroxymethyl pyrimidine-binding YkoF putative" evidence="1">
    <location>
        <begin position="11"/>
        <end position="90"/>
    </location>
</feature>
<dbReference type="Proteomes" id="UP000559885">
    <property type="component" value="Unassembled WGS sequence"/>
</dbReference>
<dbReference type="RefSeq" id="WP_185371696.1">
    <property type="nucleotide sequence ID" value="NZ_JAARRM010000001.1"/>
</dbReference>